<keyword evidence="1" id="KW-0732">Signal</keyword>
<proteinExistence type="predicted"/>
<name>A0AAQ3Y7G0_9ENTE</name>
<reference evidence="3" key="1">
    <citation type="submission" date="2017-05" db="EMBL/GenBank/DDBJ databases">
        <title>The Genome Sequence of EEnterococcus faecalis 9F2_4866.</title>
        <authorList>
            <consortium name="The Broad Institute Genomics Platform"/>
            <consortium name="The Broad Institute Genomic Center for Infectious Diseases"/>
            <person name="Earl A."/>
            <person name="Manson A."/>
            <person name="Schwartman J."/>
            <person name="Gilmore M."/>
            <person name="Abouelleil A."/>
            <person name="Cao P."/>
            <person name="Chapman S."/>
            <person name="Cusick C."/>
            <person name="Shea T."/>
            <person name="Young S."/>
            <person name="Neafsey D."/>
            <person name="Nusbaum C."/>
            <person name="Birren B."/>
        </authorList>
    </citation>
    <scope>NUCLEOTIDE SEQUENCE [LARGE SCALE GENOMIC DNA]</scope>
    <source>
        <strain evidence="3">7F3_DIV0205</strain>
    </source>
</reference>
<reference evidence="2 3" key="2">
    <citation type="submission" date="2024-03" db="EMBL/GenBank/DDBJ databases">
        <title>The Genome Sequence of Enterococcus sp. DIV0205d.</title>
        <authorList>
            <consortium name="The Broad Institute Genomics Platform"/>
            <consortium name="The Broad Institute Microbial Omics Core"/>
            <consortium name="The Broad Institute Genomic Center for Infectious Diseases"/>
            <person name="Earl A."/>
            <person name="Manson A."/>
            <person name="Gilmore M."/>
            <person name="Schwartman J."/>
            <person name="Shea T."/>
            <person name="Abouelleil A."/>
            <person name="Cao P."/>
            <person name="Chapman S."/>
            <person name="Cusick C."/>
            <person name="Young S."/>
            <person name="Neafsey D."/>
            <person name="Nusbaum C."/>
            <person name="Birren B."/>
        </authorList>
    </citation>
    <scope>NUCLEOTIDE SEQUENCE [LARGE SCALE GENOMIC DNA]</scope>
    <source>
        <strain evidence="2 3">7F3_DIV0205</strain>
    </source>
</reference>
<dbReference type="EMBL" id="CP147244">
    <property type="protein sequence ID" value="WYK00999.1"/>
    <property type="molecule type" value="Genomic_DNA"/>
</dbReference>
<dbReference type="AlphaFoldDB" id="A0AAQ3Y7G0"/>
<dbReference type="Proteomes" id="UP000194948">
    <property type="component" value="Chromosome"/>
</dbReference>
<gene>
    <name evidence="2" type="ORF">A5821_002125</name>
</gene>
<evidence type="ECO:0000256" key="1">
    <source>
        <dbReference type="SAM" id="SignalP"/>
    </source>
</evidence>
<dbReference type="RefSeq" id="WP_086314545.1">
    <property type="nucleotide sequence ID" value="NZ_CP147244.1"/>
</dbReference>
<evidence type="ECO:0000313" key="2">
    <source>
        <dbReference type="EMBL" id="WYK00999.1"/>
    </source>
</evidence>
<accession>A0AAQ3Y7G0</accession>
<evidence type="ECO:0000313" key="3">
    <source>
        <dbReference type="Proteomes" id="UP000194948"/>
    </source>
</evidence>
<keyword evidence="3" id="KW-1185">Reference proteome</keyword>
<feature type="chain" id="PRO_5042962682" evidence="1">
    <location>
        <begin position="29"/>
        <end position="144"/>
    </location>
</feature>
<organism evidence="2 3">
    <name type="scientific">Candidatus Enterococcus palustris</name>
    <dbReference type="NCBI Taxonomy" id="1834189"/>
    <lineage>
        <taxon>Bacteria</taxon>
        <taxon>Bacillati</taxon>
        <taxon>Bacillota</taxon>
        <taxon>Bacilli</taxon>
        <taxon>Lactobacillales</taxon>
        <taxon>Enterococcaceae</taxon>
        <taxon>Enterococcus</taxon>
    </lineage>
</organism>
<protein>
    <submittedName>
        <fullName evidence="2">Uncharacterized protein</fullName>
    </submittedName>
</protein>
<feature type="signal peptide" evidence="1">
    <location>
        <begin position="1"/>
        <end position="28"/>
    </location>
</feature>
<sequence length="144" mass="15959">MKKIIVILGLISLFGLGNLALLPSQAQAAVKVSETIPARRGQYFSANDVNNSRAVNSELVVLKLTKKNANFDLVVGEFDFFGGAGFNNFEKAKLEPVVVPGNVTLTGFYNVKNYKVSKGKWFMFAYVDKSGTIKDYFFLTPEKY</sequence>